<dbReference type="AlphaFoldDB" id="A0A9Q0AVR6"/>
<evidence type="ECO:0000256" key="1">
    <source>
        <dbReference type="SAM" id="Coils"/>
    </source>
</evidence>
<keyword evidence="1" id="KW-0175">Coiled coil</keyword>
<keyword evidence="4" id="KW-1185">Reference proteome</keyword>
<evidence type="ECO:0000313" key="3">
    <source>
        <dbReference type="EMBL" id="KAI1881066.1"/>
    </source>
</evidence>
<accession>A0A9Q0AVR6</accession>
<feature type="region of interest" description="Disordered" evidence="2">
    <location>
        <begin position="357"/>
        <end position="399"/>
    </location>
</feature>
<feature type="coiled-coil region" evidence="1">
    <location>
        <begin position="275"/>
        <end position="313"/>
    </location>
</feature>
<dbReference type="OrthoDB" id="5324651at2759"/>
<gene>
    <name evidence="3" type="ORF">JX265_001306</name>
</gene>
<evidence type="ECO:0000256" key="2">
    <source>
        <dbReference type="SAM" id="MobiDB-lite"/>
    </source>
</evidence>
<evidence type="ECO:0000313" key="4">
    <source>
        <dbReference type="Proteomes" id="UP000829685"/>
    </source>
</evidence>
<proteinExistence type="predicted"/>
<dbReference type="Proteomes" id="UP000829685">
    <property type="component" value="Unassembled WGS sequence"/>
</dbReference>
<dbReference type="EMBL" id="JAFIMR010000002">
    <property type="protein sequence ID" value="KAI1881066.1"/>
    <property type="molecule type" value="Genomic_DNA"/>
</dbReference>
<comment type="caution">
    <text evidence="3">The sequence shown here is derived from an EMBL/GenBank/DDBJ whole genome shotgun (WGS) entry which is preliminary data.</text>
</comment>
<protein>
    <recommendedName>
        <fullName evidence="5">Ubiquinol-cytochrome-c reductase cytochrome c1</fullName>
    </recommendedName>
</protein>
<reference evidence="3" key="1">
    <citation type="submission" date="2021-03" db="EMBL/GenBank/DDBJ databases">
        <title>Revisited historic fungal species revealed as producer of novel bioactive compounds through whole genome sequencing and comparative genomics.</title>
        <authorList>
            <person name="Vignolle G.A."/>
            <person name="Hochenegger N."/>
            <person name="Mach R.L."/>
            <person name="Mach-Aigner A.R."/>
            <person name="Javad Rahimi M."/>
            <person name="Salim K.A."/>
            <person name="Chan C.M."/>
            <person name="Lim L.B.L."/>
            <person name="Cai F."/>
            <person name="Druzhinina I.S."/>
            <person name="U'Ren J.M."/>
            <person name="Derntl C."/>
        </authorList>
    </citation>
    <scope>NUCLEOTIDE SEQUENCE</scope>
    <source>
        <strain evidence="3">TUCIM 5799</strain>
    </source>
</reference>
<name>A0A9Q0AVR6_9PEZI</name>
<feature type="compositionally biased region" description="Polar residues" evidence="2">
    <location>
        <begin position="375"/>
        <end position="386"/>
    </location>
</feature>
<evidence type="ECO:0008006" key="5">
    <source>
        <dbReference type="Google" id="ProtNLM"/>
    </source>
</evidence>
<feature type="compositionally biased region" description="Acidic residues" evidence="2">
    <location>
        <begin position="357"/>
        <end position="366"/>
    </location>
</feature>
<sequence length="399" mass="45209">MVTKAQQRRVYLACRNVFTGDKALLRKKRKIQDEIARRPKAMASLIKDFGQEELTKILMGMLERRIFESDIRAKLEFPELFQVSPEQHAMREESELDAARSMSEALEDIAEAEDTEEVEVDGLVYEIKNSEDEATPAGAVLPPMPSLYPSFIPYKAQHLILNEAQRLLEESCFDFAQRWIPQLLEDKKCEAPCAIELTEWVRLLAHRVGKLPQGAIDQGELRAKEILFATSNLRHSAVHRLSTSARGIRDLIKSGVELASMLQDHARALQLEDFCREIDNSIQAMELNKNDLKNNTTTALQVLQKQREELDRQETEIFARMIKDDEENKGIIGSLLEDSVNRILNRGVENETALAEDTDLGADEQEDRTNEVVDSMQQNVEGQSELNGVGKVNDGPHLS</sequence>
<organism evidence="3 4">
    <name type="scientific">Neoarthrinium moseri</name>
    <dbReference type="NCBI Taxonomy" id="1658444"/>
    <lineage>
        <taxon>Eukaryota</taxon>
        <taxon>Fungi</taxon>
        <taxon>Dikarya</taxon>
        <taxon>Ascomycota</taxon>
        <taxon>Pezizomycotina</taxon>
        <taxon>Sordariomycetes</taxon>
        <taxon>Xylariomycetidae</taxon>
        <taxon>Amphisphaeriales</taxon>
        <taxon>Apiosporaceae</taxon>
        <taxon>Neoarthrinium</taxon>
    </lineage>
</organism>